<name>A0A8D2LZH5_ZONAL</name>
<comment type="similarity">
    <text evidence="2">Belongs to the SIKE family.</text>
</comment>
<evidence type="ECO:0000256" key="5">
    <source>
        <dbReference type="SAM" id="Coils"/>
    </source>
</evidence>
<keyword evidence="4 5" id="KW-0175">Coiled coil</keyword>
<dbReference type="Ensembl" id="ENSZALT00000001409.1">
    <property type="protein sequence ID" value="ENSZALP00000000805.1"/>
    <property type="gene ID" value="ENSZALG00000000929.1"/>
</dbReference>
<evidence type="ECO:0000256" key="2">
    <source>
        <dbReference type="ARBA" id="ARBA00005537"/>
    </source>
</evidence>
<feature type="coiled-coil region" evidence="5">
    <location>
        <begin position="61"/>
        <end position="152"/>
    </location>
</feature>
<organism evidence="6 7">
    <name type="scientific">Zonotrichia albicollis</name>
    <name type="common">White-throated sparrow</name>
    <name type="synonym">Fringilla albicollis</name>
    <dbReference type="NCBI Taxonomy" id="44394"/>
    <lineage>
        <taxon>Eukaryota</taxon>
        <taxon>Metazoa</taxon>
        <taxon>Chordata</taxon>
        <taxon>Craniata</taxon>
        <taxon>Vertebrata</taxon>
        <taxon>Euteleostomi</taxon>
        <taxon>Archelosauria</taxon>
        <taxon>Archosauria</taxon>
        <taxon>Dinosauria</taxon>
        <taxon>Saurischia</taxon>
        <taxon>Theropoda</taxon>
        <taxon>Coelurosauria</taxon>
        <taxon>Aves</taxon>
        <taxon>Neognathae</taxon>
        <taxon>Neoaves</taxon>
        <taxon>Telluraves</taxon>
        <taxon>Australaves</taxon>
        <taxon>Passeriformes</taxon>
        <taxon>Passerellidae</taxon>
        <taxon>Zonotrichia</taxon>
    </lineage>
</organism>
<keyword evidence="7" id="KW-1185">Reference proteome</keyword>
<evidence type="ECO:0000256" key="3">
    <source>
        <dbReference type="ARBA" id="ARBA00022490"/>
    </source>
</evidence>
<dbReference type="Pfam" id="PF05769">
    <property type="entry name" value="SIKE"/>
    <property type="match status" value="1"/>
</dbReference>
<dbReference type="InterPro" id="IPR008555">
    <property type="entry name" value="SIKE"/>
</dbReference>
<protein>
    <submittedName>
        <fullName evidence="6">FGFR1 onco partner 2</fullName>
    </submittedName>
</protein>
<comment type="subcellular location">
    <subcellularLocation>
        <location evidence="1">Cytoplasm</location>
    </subcellularLocation>
</comment>
<evidence type="ECO:0000313" key="7">
    <source>
        <dbReference type="Proteomes" id="UP000694413"/>
    </source>
</evidence>
<proteinExistence type="inferred from homology"/>
<evidence type="ECO:0000256" key="4">
    <source>
        <dbReference type="ARBA" id="ARBA00023054"/>
    </source>
</evidence>
<dbReference type="GO" id="GO:0005737">
    <property type="term" value="C:cytoplasm"/>
    <property type="evidence" value="ECO:0007669"/>
    <property type="project" value="UniProtKB-SubCell"/>
</dbReference>
<dbReference type="PANTHER" id="PTHR12186:SF3">
    <property type="entry name" value="FGFR1 ONCOGENE PARTNER 2"/>
    <property type="match status" value="1"/>
</dbReference>
<reference evidence="6" key="1">
    <citation type="submission" date="2025-08" db="UniProtKB">
        <authorList>
            <consortium name="Ensembl"/>
        </authorList>
    </citation>
    <scope>IDENTIFICATION</scope>
</reference>
<keyword evidence="3" id="KW-0963">Cytoplasm</keyword>
<dbReference type="AlphaFoldDB" id="A0A8D2LZH5"/>
<accession>A0A8D2LZH5</accession>
<evidence type="ECO:0000313" key="6">
    <source>
        <dbReference type="Ensembl" id="ENSZALP00000000805.1"/>
    </source>
</evidence>
<evidence type="ECO:0000256" key="1">
    <source>
        <dbReference type="ARBA" id="ARBA00004496"/>
    </source>
</evidence>
<reference evidence="6" key="2">
    <citation type="submission" date="2025-09" db="UniProtKB">
        <authorList>
            <consortium name="Ensembl"/>
        </authorList>
    </citation>
    <scope>IDENTIFICATION</scope>
</reference>
<sequence length="265" mass="30069">MNELMQHSFTFCVTLPEAGLCPALPCCPASGGCAVPRRRVPALPLSRSEMSCTIEKALADAKALVERLREHDSAAEALIEQTTALNKRVEAMKQYQEEIQELNEVARHRPRSTLVMGIQQENRQIRELQQENKELRTSLEEHQSALELIMSKYREQMFRLLMASKKDDPSIIMKLKEQHSKELQVHVDQITEMAAVMRKAIEVDERHGCKEQERISQLEVRRKLQSTDVKGSQDPSRCLMVLLSQPLTAVVLPLPCWSRGSTTAA</sequence>
<dbReference type="Proteomes" id="UP000694413">
    <property type="component" value="Unassembled WGS sequence"/>
</dbReference>
<dbReference type="GO" id="GO:0009611">
    <property type="term" value="P:response to wounding"/>
    <property type="evidence" value="ECO:0007669"/>
    <property type="project" value="TreeGrafter"/>
</dbReference>
<dbReference type="PANTHER" id="PTHR12186">
    <property type="entry name" value="SIKE FAMILY MEMBER"/>
    <property type="match status" value="1"/>
</dbReference>
<gene>
    <name evidence="6" type="primary">FGFR1OP2</name>
</gene>